<comment type="caution">
    <text evidence="3">The sequence shown here is derived from an EMBL/GenBank/DDBJ whole genome shotgun (WGS) entry which is preliminary data.</text>
</comment>
<comment type="similarity">
    <text evidence="1">Belongs to the SecY/SEC61-alpha family.</text>
</comment>
<feature type="transmembrane region" description="Helical" evidence="2">
    <location>
        <begin position="199"/>
        <end position="217"/>
    </location>
</feature>
<dbReference type="SUPFAM" id="SSF103491">
    <property type="entry name" value="Preprotein translocase SecY subunit"/>
    <property type="match status" value="1"/>
</dbReference>
<feature type="transmembrane region" description="Helical" evidence="2">
    <location>
        <begin position="291"/>
        <end position="310"/>
    </location>
</feature>
<feature type="transmembrane region" description="Helical" evidence="2">
    <location>
        <begin position="136"/>
        <end position="156"/>
    </location>
</feature>
<name>A0A0R2CB86_9LACO</name>
<keyword evidence="2" id="KW-0812">Transmembrane</keyword>
<evidence type="ECO:0000256" key="1">
    <source>
        <dbReference type="RuleBase" id="RU004349"/>
    </source>
</evidence>
<gene>
    <name evidence="3" type="ORF">FD19_GL001442</name>
</gene>
<proteinExistence type="inferred from homology"/>
<evidence type="ECO:0000313" key="3">
    <source>
        <dbReference type="EMBL" id="KRM87284.1"/>
    </source>
</evidence>
<dbReference type="Proteomes" id="UP000051789">
    <property type="component" value="Unassembled WGS sequence"/>
</dbReference>
<dbReference type="OrthoDB" id="2055747at2"/>
<reference evidence="3 4" key="1">
    <citation type="journal article" date="2015" name="Genome Announc.">
        <title>Expanding the biotechnology potential of lactobacilli through comparative genomics of 213 strains and associated genera.</title>
        <authorList>
            <person name="Sun Z."/>
            <person name="Harris H.M."/>
            <person name="McCann A."/>
            <person name="Guo C."/>
            <person name="Argimon S."/>
            <person name="Zhang W."/>
            <person name="Yang X."/>
            <person name="Jeffery I.B."/>
            <person name="Cooney J.C."/>
            <person name="Kagawa T.F."/>
            <person name="Liu W."/>
            <person name="Song Y."/>
            <person name="Salvetti E."/>
            <person name="Wrobel A."/>
            <person name="Rasinkangas P."/>
            <person name="Parkhill J."/>
            <person name="Rea M.C."/>
            <person name="O'Sullivan O."/>
            <person name="Ritari J."/>
            <person name="Douillard F.P."/>
            <person name="Paul Ross R."/>
            <person name="Yang R."/>
            <person name="Briner A.E."/>
            <person name="Felis G.E."/>
            <person name="de Vos W.M."/>
            <person name="Barrangou R."/>
            <person name="Klaenhammer T.R."/>
            <person name="Caufield P.W."/>
            <person name="Cui Y."/>
            <person name="Zhang H."/>
            <person name="O'Toole P.W."/>
        </authorList>
    </citation>
    <scope>NUCLEOTIDE SEQUENCE [LARGE SCALE GENOMIC DNA]</scope>
    <source>
        <strain evidence="3 4">DSM 22698</strain>
    </source>
</reference>
<dbReference type="EMBL" id="AYZK01000003">
    <property type="protein sequence ID" value="KRM87284.1"/>
    <property type="molecule type" value="Genomic_DNA"/>
</dbReference>
<evidence type="ECO:0000313" key="4">
    <source>
        <dbReference type="Proteomes" id="UP000051789"/>
    </source>
</evidence>
<dbReference type="PRINTS" id="PR00303">
    <property type="entry name" value="SECYTRNLCASE"/>
</dbReference>
<evidence type="ECO:0000256" key="2">
    <source>
        <dbReference type="SAM" id="Phobius"/>
    </source>
</evidence>
<dbReference type="Gene3D" id="1.10.3370.10">
    <property type="entry name" value="SecY subunit domain"/>
    <property type="match status" value="1"/>
</dbReference>
<dbReference type="InterPro" id="IPR023201">
    <property type="entry name" value="SecY_dom_sf"/>
</dbReference>
<dbReference type="PATRIC" id="fig|1423810.4.peg.1481"/>
<dbReference type="PANTHER" id="PTHR10906">
    <property type="entry name" value="SECY/SEC61-ALPHA FAMILY MEMBER"/>
    <property type="match status" value="1"/>
</dbReference>
<dbReference type="GO" id="GO:0016020">
    <property type="term" value="C:membrane"/>
    <property type="evidence" value="ECO:0007669"/>
    <property type="project" value="InterPro"/>
</dbReference>
<organism evidence="3 4">
    <name type="scientific">Lacticaseibacillus thailandensis DSM 22698 = JCM 13996</name>
    <dbReference type="NCBI Taxonomy" id="1423810"/>
    <lineage>
        <taxon>Bacteria</taxon>
        <taxon>Bacillati</taxon>
        <taxon>Bacillota</taxon>
        <taxon>Bacilli</taxon>
        <taxon>Lactobacillales</taxon>
        <taxon>Lactobacillaceae</taxon>
        <taxon>Lacticaseibacillus</taxon>
    </lineage>
</organism>
<keyword evidence="2" id="KW-0472">Membrane</keyword>
<dbReference type="STRING" id="1423810.FD19_GL001442"/>
<dbReference type="InterPro" id="IPR002208">
    <property type="entry name" value="SecY/SEC61-alpha"/>
</dbReference>
<dbReference type="PIRSF" id="PIRSF004557">
    <property type="entry name" value="SecY"/>
    <property type="match status" value="1"/>
</dbReference>
<sequence length="409" mass="45367">MSDNHEIIKRVSWTLFLVMILAAGQQVILPGVDQVAAATVLKQPTFLSILSSATGGRLNLPTLFSLGLSPYMTTMIVWSAVQSLDLKSINSLSMKKAGLIQRVLVLVLAIVQAITMMRLYASALQPLHLFGYPYDWGPWVTGLLLVAGAMLVTWLADVNSNRGIGSTAIMILPGILLSTPNSLHQGWGDEVYSFSPEHLLTAAVVILLFTAAAVWLYKGEVRLPIQRTLLEGDYRNSYLPIKVLTAGAMPFMFSNSLFSLPKMIIQNTALRWQPIGHTILHWTSYKTVNGMVIYAVVIMLLGYAFGYMNVRPVQTARQLKYAGDYFLNVVPGDDTESFITNHFFLLCTIGNLVEILIGVIPLICGLIWPGVANYSLFLGNIFIVVTIFDNVIEQFRALYSKNRYRLLDL</sequence>
<dbReference type="GO" id="GO:0015031">
    <property type="term" value="P:protein transport"/>
    <property type="evidence" value="ECO:0007669"/>
    <property type="project" value="InterPro"/>
</dbReference>
<keyword evidence="2" id="KW-1133">Transmembrane helix</keyword>
<feature type="transmembrane region" description="Helical" evidence="2">
    <location>
        <begin position="62"/>
        <end position="81"/>
    </location>
</feature>
<accession>A0A0R2CB86</accession>
<feature type="transmembrane region" description="Helical" evidence="2">
    <location>
        <begin position="163"/>
        <end position="179"/>
    </location>
</feature>
<feature type="transmembrane region" description="Helical" evidence="2">
    <location>
        <begin position="374"/>
        <end position="392"/>
    </location>
</feature>
<feature type="transmembrane region" description="Helical" evidence="2">
    <location>
        <begin position="238"/>
        <end position="258"/>
    </location>
</feature>
<dbReference type="AlphaFoldDB" id="A0A0R2CB86"/>
<feature type="transmembrane region" description="Helical" evidence="2">
    <location>
        <begin position="102"/>
        <end position="121"/>
    </location>
</feature>
<protein>
    <submittedName>
        <fullName evidence="3">Preprotein translocase subunit SecY</fullName>
    </submittedName>
</protein>
<dbReference type="Pfam" id="PF00344">
    <property type="entry name" value="SecY"/>
    <property type="match status" value="1"/>
</dbReference>
<feature type="transmembrane region" description="Helical" evidence="2">
    <location>
        <begin position="343"/>
        <end position="368"/>
    </location>
</feature>
<keyword evidence="4" id="KW-1185">Reference proteome</keyword>
<dbReference type="RefSeq" id="WP_054750507.1">
    <property type="nucleotide sequence ID" value="NZ_AYZK01000003.1"/>
</dbReference>